<dbReference type="GO" id="GO:0070126">
    <property type="term" value="P:mitochondrial translational termination"/>
    <property type="evidence" value="ECO:0007669"/>
    <property type="project" value="TreeGrafter"/>
</dbReference>
<dbReference type="GO" id="GO:0005762">
    <property type="term" value="C:mitochondrial large ribosomal subunit"/>
    <property type="evidence" value="ECO:0007669"/>
    <property type="project" value="TreeGrafter"/>
</dbReference>
<dbReference type="SUPFAM" id="SSF110916">
    <property type="entry name" value="Peptidyl-tRNA hydrolase domain-like"/>
    <property type="match status" value="1"/>
</dbReference>
<evidence type="ECO:0000259" key="2">
    <source>
        <dbReference type="Pfam" id="PF00472"/>
    </source>
</evidence>
<dbReference type="EMBL" id="NAJN01000579">
    <property type="protein sequence ID" value="TKA71278.1"/>
    <property type="molecule type" value="Genomic_DNA"/>
</dbReference>
<dbReference type="STRING" id="331657.A0A4V5ND11"/>
<evidence type="ECO:0000256" key="1">
    <source>
        <dbReference type="SAM" id="MobiDB-lite"/>
    </source>
</evidence>
<dbReference type="OrthoDB" id="270639at2759"/>
<name>A0A4V5ND11_9PEZI</name>
<protein>
    <recommendedName>
        <fullName evidence="2">Prokaryotic-type class I peptide chain release factors domain-containing protein</fullName>
    </recommendedName>
</protein>
<proteinExistence type="predicted"/>
<dbReference type="InterPro" id="IPR000352">
    <property type="entry name" value="Pep_chain_release_fac_I"/>
</dbReference>
<dbReference type="InterPro" id="IPR052104">
    <property type="entry name" value="Mito_Release_Factor_mL62"/>
</dbReference>
<feature type="domain" description="Prokaryotic-type class I peptide chain release factors" evidence="2">
    <location>
        <begin position="61"/>
        <end position="191"/>
    </location>
</feature>
<dbReference type="PANTHER" id="PTHR11075:SF54">
    <property type="entry name" value="LARGE RIBOSOMAL SUBUNIT PROTEIN ML62"/>
    <property type="match status" value="1"/>
</dbReference>
<reference evidence="3 5" key="1">
    <citation type="submission" date="2017-03" db="EMBL/GenBank/DDBJ databases">
        <title>Genomes of endolithic fungi from Antarctica.</title>
        <authorList>
            <person name="Coleine C."/>
            <person name="Masonjones S."/>
            <person name="Stajich J.E."/>
        </authorList>
    </citation>
    <scope>NUCLEOTIDE SEQUENCE [LARGE SCALE GENOMIC DNA]</scope>
    <source>
        <strain evidence="3 5">CCFEE 5187</strain>
    </source>
</reference>
<evidence type="ECO:0000313" key="5">
    <source>
        <dbReference type="Proteomes" id="UP000308768"/>
    </source>
</evidence>
<dbReference type="GO" id="GO:0004045">
    <property type="term" value="F:peptidyl-tRNA hydrolase activity"/>
    <property type="evidence" value="ECO:0007669"/>
    <property type="project" value="TreeGrafter"/>
</dbReference>
<feature type="compositionally biased region" description="Basic residues" evidence="1">
    <location>
        <begin position="181"/>
        <end position="197"/>
    </location>
</feature>
<dbReference type="AlphaFoldDB" id="A0A4V5ND11"/>
<accession>A0A4V5ND11</accession>
<gene>
    <name evidence="4" type="ORF">B0A49_02570</name>
    <name evidence="3" type="ORF">B0A49_09121</name>
</gene>
<dbReference type="PANTHER" id="PTHR11075">
    <property type="entry name" value="PEPTIDE CHAIN RELEASE FACTOR"/>
    <property type="match status" value="1"/>
</dbReference>
<evidence type="ECO:0000313" key="3">
    <source>
        <dbReference type="EMBL" id="TKA61389.1"/>
    </source>
</evidence>
<organism evidence="3 5">
    <name type="scientific">Cryomyces minteri</name>
    <dbReference type="NCBI Taxonomy" id="331657"/>
    <lineage>
        <taxon>Eukaryota</taxon>
        <taxon>Fungi</taxon>
        <taxon>Dikarya</taxon>
        <taxon>Ascomycota</taxon>
        <taxon>Pezizomycotina</taxon>
        <taxon>Dothideomycetes</taxon>
        <taxon>Dothideomycetes incertae sedis</taxon>
        <taxon>Cryomyces</taxon>
    </lineage>
</organism>
<feature type="compositionally biased region" description="Polar residues" evidence="1">
    <location>
        <begin position="216"/>
        <end position="230"/>
    </location>
</feature>
<dbReference type="Pfam" id="PF00472">
    <property type="entry name" value="RF-1"/>
    <property type="match status" value="1"/>
</dbReference>
<comment type="caution">
    <text evidence="3">The sequence shown here is derived from an EMBL/GenBank/DDBJ whole genome shotgun (WGS) entry which is preliminary data.</text>
</comment>
<feature type="region of interest" description="Disordered" evidence="1">
    <location>
        <begin position="158"/>
        <end position="230"/>
    </location>
</feature>
<dbReference type="Gene3D" id="3.30.160.20">
    <property type="match status" value="1"/>
</dbReference>
<sequence length="230" mass="25383">MSLFHVMLRRTVIPSSPTLGSFRYVQPAALRSFASSPRASGVDEEGLEAARRWLASFDPETIPKSICDISFSRSSGPGGQNVNKVSSKATLRLPLDSLLPMIPSVLHSQIRSSRYCAEKSDCLVIQADDNRKQNDNVHSCFSKLHNLVLEVGRDVVPGETSNAQRSRVKNLQKAENEARLRMKKTHSSKKSARRGVKRPSADLPGKAASFQPAQWRVSNQLSRTAAEQNT</sequence>
<dbReference type="EMBL" id="NAJN01001750">
    <property type="protein sequence ID" value="TKA61389.1"/>
    <property type="molecule type" value="Genomic_DNA"/>
</dbReference>
<dbReference type="GO" id="GO:0016150">
    <property type="term" value="F:translation release factor activity, codon nonspecific"/>
    <property type="evidence" value="ECO:0007669"/>
    <property type="project" value="TreeGrafter"/>
</dbReference>
<dbReference type="Proteomes" id="UP000308768">
    <property type="component" value="Unassembled WGS sequence"/>
</dbReference>
<evidence type="ECO:0000313" key="4">
    <source>
        <dbReference type="EMBL" id="TKA71278.1"/>
    </source>
</evidence>
<keyword evidence="5" id="KW-1185">Reference proteome</keyword>